<sequence>MAQEKEKNPSVRKKTKRRSPRLSGVSKRRKMANARERRRVHALNSYIENLRELIPQLPREKRPSKTEVIWMAATYIECLTELLQNSKNPADDKNVPKAAVVKTQEASACLDADGFAEMTVANIFDWNACPSASGIDLDAAALFLVTNSDECSKDDSSMFLDKDIDYHLNTFFK</sequence>
<dbReference type="GO" id="GO:0000981">
    <property type="term" value="F:DNA-binding transcription factor activity, RNA polymerase II-specific"/>
    <property type="evidence" value="ECO:0007669"/>
    <property type="project" value="TreeGrafter"/>
</dbReference>
<reference evidence="3" key="1">
    <citation type="journal article" date="2023" name="G3 (Bethesda)">
        <title>Whole genome assembly and annotation of the endangered Caribbean coral Acropora cervicornis.</title>
        <authorList>
            <person name="Selwyn J.D."/>
            <person name="Vollmer S.V."/>
        </authorList>
    </citation>
    <scope>NUCLEOTIDE SEQUENCE</scope>
    <source>
        <strain evidence="3">K2</strain>
    </source>
</reference>
<organism evidence="3 4">
    <name type="scientific">Acropora cervicornis</name>
    <name type="common">Staghorn coral</name>
    <dbReference type="NCBI Taxonomy" id="6130"/>
    <lineage>
        <taxon>Eukaryota</taxon>
        <taxon>Metazoa</taxon>
        <taxon>Cnidaria</taxon>
        <taxon>Anthozoa</taxon>
        <taxon>Hexacorallia</taxon>
        <taxon>Scleractinia</taxon>
        <taxon>Astrocoeniina</taxon>
        <taxon>Acroporidae</taxon>
        <taxon>Acropora</taxon>
    </lineage>
</organism>
<keyword evidence="4" id="KW-1185">Reference proteome</keyword>
<dbReference type="InterPro" id="IPR011598">
    <property type="entry name" value="bHLH_dom"/>
</dbReference>
<comment type="caution">
    <text evidence="3">The sequence shown here is derived from an EMBL/GenBank/DDBJ whole genome shotgun (WGS) entry which is preliminary data.</text>
</comment>
<reference evidence="3" key="2">
    <citation type="journal article" date="2023" name="Science">
        <title>Genomic signatures of disease resistance in endangered staghorn corals.</title>
        <authorList>
            <person name="Vollmer S.V."/>
            <person name="Selwyn J.D."/>
            <person name="Despard B.A."/>
            <person name="Roesel C.L."/>
        </authorList>
    </citation>
    <scope>NUCLEOTIDE SEQUENCE</scope>
    <source>
        <strain evidence="3">K2</strain>
    </source>
</reference>
<dbReference type="Proteomes" id="UP001249851">
    <property type="component" value="Unassembled WGS sequence"/>
</dbReference>
<dbReference type="EMBL" id="JARQWQ010000030">
    <property type="protein sequence ID" value="KAK2562026.1"/>
    <property type="molecule type" value="Genomic_DNA"/>
</dbReference>
<evidence type="ECO:0000313" key="3">
    <source>
        <dbReference type="EMBL" id="KAK2562026.1"/>
    </source>
</evidence>
<dbReference type="Gene3D" id="4.10.280.10">
    <property type="entry name" value="Helix-loop-helix DNA-binding domain"/>
    <property type="match status" value="1"/>
</dbReference>
<dbReference type="GO" id="GO:0032502">
    <property type="term" value="P:developmental process"/>
    <property type="evidence" value="ECO:0007669"/>
    <property type="project" value="TreeGrafter"/>
</dbReference>
<dbReference type="SUPFAM" id="SSF47459">
    <property type="entry name" value="HLH, helix-loop-helix DNA-binding domain"/>
    <property type="match status" value="1"/>
</dbReference>
<dbReference type="GO" id="GO:0046983">
    <property type="term" value="F:protein dimerization activity"/>
    <property type="evidence" value="ECO:0007669"/>
    <property type="project" value="InterPro"/>
</dbReference>
<dbReference type="AlphaFoldDB" id="A0AAD9QJG3"/>
<feature type="domain" description="BHLH" evidence="2">
    <location>
        <begin position="27"/>
        <end position="79"/>
    </location>
</feature>
<accession>A0AAD9QJG3</accession>
<dbReference type="Pfam" id="PF00010">
    <property type="entry name" value="HLH"/>
    <property type="match status" value="1"/>
</dbReference>
<dbReference type="PANTHER" id="PTHR23349">
    <property type="entry name" value="BASIC HELIX-LOOP-HELIX TRANSCRIPTION FACTOR, TWIST"/>
    <property type="match status" value="1"/>
</dbReference>
<evidence type="ECO:0000259" key="2">
    <source>
        <dbReference type="PROSITE" id="PS50888"/>
    </source>
</evidence>
<evidence type="ECO:0000313" key="4">
    <source>
        <dbReference type="Proteomes" id="UP001249851"/>
    </source>
</evidence>
<feature type="compositionally biased region" description="Basic residues" evidence="1">
    <location>
        <begin position="10"/>
        <end position="37"/>
    </location>
</feature>
<protein>
    <submittedName>
        <fullName evidence="3">Pancreas transcription factor 1 subunit alpha</fullName>
    </submittedName>
</protein>
<evidence type="ECO:0000256" key="1">
    <source>
        <dbReference type="SAM" id="MobiDB-lite"/>
    </source>
</evidence>
<proteinExistence type="predicted"/>
<dbReference type="PROSITE" id="PS50888">
    <property type="entry name" value="BHLH"/>
    <property type="match status" value="1"/>
</dbReference>
<feature type="region of interest" description="Disordered" evidence="1">
    <location>
        <begin position="1"/>
        <end position="37"/>
    </location>
</feature>
<dbReference type="PANTHER" id="PTHR23349:SF110">
    <property type="entry name" value="BHLH DOMAIN-CONTAINING PROTEIN"/>
    <property type="match status" value="1"/>
</dbReference>
<dbReference type="GO" id="GO:0000977">
    <property type="term" value="F:RNA polymerase II transcription regulatory region sequence-specific DNA binding"/>
    <property type="evidence" value="ECO:0007669"/>
    <property type="project" value="TreeGrafter"/>
</dbReference>
<dbReference type="InterPro" id="IPR036638">
    <property type="entry name" value="HLH_DNA-bd_sf"/>
</dbReference>
<gene>
    <name evidence="3" type="ORF">P5673_014764</name>
</gene>
<dbReference type="InterPro" id="IPR050283">
    <property type="entry name" value="E-box_TF_Regulators"/>
</dbReference>
<dbReference type="SMART" id="SM00353">
    <property type="entry name" value="HLH"/>
    <property type="match status" value="1"/>
</dbReference>
<name>A0AAD9QJG3_ACRCE</name>